<sequence length="17" mass="2021">MPEMEEAARWNRCQQAA</sequence>
<protein>
    <submittedName>
        <fullName evidence="1">Uncharacterized protein</fullName>
    </submittedName>
</protein>
<dbReference type="EMBL" id="GBXM01032600">
    <property type="protein sequence ID" value="JAH75977.1"/>
    <property type="molecule type" value="Transcribed_RNA"/>
</dbReference>
<organism evidence="1">
    <name type="scientific">Anguilla anguilla</name>
    <name type="common">European freshwater eel</name>
    <name type="synonym">Muraena anguilla</name>
    <dbReference type="NCBI Taxonomy" id="7936"/>
    <lineage>
        <taxon>Eukaryota</taxon>
        <taxon>Metazoa</taxon>
        <taxon>Chordata</taxon>
        <taxon>Craniata</taxon>
        <taxon>Vertebrata</taxon>
        <taxon>Euteleostomi</taxon>
        <taxon>Actinopterygii</taxon>
        <taxon>Neopterygii</taxon>
        <taxon>Teleostei</taxon>
        <taxon>Anguilliformes</taxon>
        <taxon>Anguillidae</taxon>
        <taxon>Anguilla</taxon>
    </lineage>
</organism>
<reference evidence="1" key="1">
    <citation type="submission" date="2014-11" db="EMBL/GenBank/DDBJ databases">
        <authorList>
            <person name="Amaro Gonzalez C."/>
        </authorList>
    </citation>
    <scope>NUCLEOTIDE SEQUENCE</scope>
</reference>
<reference evidence="1" key="2">
    <citation type="journal article" date="2015" name="Fish Shellfish Immunol.">
        <title>Early steps in the European eel (Anguilla anguilla)-Vibrio vulnificus interaction in the gills: Role of the RtxA13 toxin.</title>
        <authorList>
            <person name="Callol A."/>
            <person name="Pajuelo D."/>
            <person name="Ebbesson L."/>
            <person name="Teles M."/>
            <person name="MacKenzie S."/>
            <person name="Amaro C."/>
        </authorList>
    </citation>
    <scope>NUCLEOTIDE SEQUENCE</scope>
</reference>
<name>A0A0E9VD49_ANGAN</name>
<accession>A0A0E9VD49</accession>
<dbReference type="AlphaFoldDB" id="A0A0E9VD49"/>
<evidence type="ECO:0000313" key="1">
    <source>
        <dbReference type="EMBL" id="JAH75977.1"/>
    </source>
</evidence>
<proteinExistence type="predicted"/>